<keyword evidence="12" id="KW-0630">Potassium</keyword>
<evidence type="ECO:0000256" key="7">
    <source>
        <dbReference type="ARBA" id="ARBA00022692"/>
    </source>
</evidence>
<feature type="transmembrane region" description="Helical" evidence="23">
    <location>
        <begin position="295"/>
        <end position="316"/>
    </location>
</feature>
<dbReference type="GO" id="GO:0008554">
    <property type="term" value="F:P-type sodium transporter activity"/>
    <property type="evidence" value="ECO:0007669"/>
    <property type="project" value="UniProtKB-EC"/>
</dbReference>
<dbReference type="AlphaFoldDB" id="A0A5N7CVF9"/>
<keyword evidence="16" id="KW-0406">Ion transport</keyword>
<dbReference type="OrthoDB" id="3352408at2759"/>
<keyword evidence="17 23" id="KW-0472">Membrane</keyword>
<dbReference type="FunFam" id="2.70.150.10:FF:000160">
    <property type="entry name" value="Sarcoplasmic/endoplasmic reticulum calcium ATPase 1"/>
    <property type="match status" value="1"/>
</dbReference>
<comment type="catalytic activity">
    <reaction evidence="22">
        <text>Na(+)(in) + ATP + H2O = Na(+)(out) + ADP + phosphate + H(+)</text>
        <dbReference type="Rhea" id="RHEA:14633"/>
        <dbReference type="ChEBI" id="CHEBI:15377"/>
        <dbReference type="ChEBI" id="CHEBI:15378"/>
        <dbReference type="ChEBI" id="CHEBI:29101"/>
        <dbReference type="ChEBI" id="CHEBI:30616"/>
        <dbReference type="ChEBI" id="CHEBI:43474"/>
        <dbReference type="ChEBI" id="CHEBI:456216"/>
        <dbReference type="EC" id="7.2.2.3"/>
    </reaction>
    <physiologicalReaction direction="left-to-right" evidence="22">
        <dbReference type="Rhea" id="RHEA:14634"/>
    </physiologicalReaction>
</comment>
<feature type="transmembrane region" description="Helical" evidence="23">
    <location>
        <begin position="861"/>
        <end position="888"/>
    </location>
</feature>
<dbReference type="GO" id="GO:0005886">
    <property type="term" value="C:plasma membrane"/>
    <property type="evidence" value="ECO:0007669"/>
    <property type="project" value="UniProtKB-SubCell"/>
</dbReference>
<feature type="transmembrane region" description="Helical" evidence="23">
    <location>
        <begin position="959"/>
        <end position="980"/>
    </location>
</feature>
<organism evidence="25 26">
    <name type="scientific">Aspergillus pseudonomiae</name>
    <dbReference type="NCBI Taxonomy" id="1506151"/>
    <lineage>
        <taxon>Eukaryota</taxon>
        <taxon>Fungi</taxon>
        <taxon>Dikarya</taxon>
        <taxon>Ascomycota</taxon>
        <taxon>Pezizomycotina</taxon>
        <taxon>Eurotiomycetes</taxon>
        <taxon>Eurotiomycetidae</taxon>
        <taxon>Eurotiales</taxon>
        <taxon>Aspergillaceae</taxon>
        <taxon>Aspergillus</taxon>
        <taxon>Aspergillus subgen. Circumdati</taxon>
    </lineage>
</organism>
<dbReference type="GO" id="GO:0006813">
    <property type="term" value="P:potassium ion transport"/>
    <property type="evidence" value="ECO:0007669"/>
    <property type="project" value="UniProtKB-KW"/>
</dbReference>
<feature type="domain" description="Cation-transporting P-type ATPase N-terminal" evidence="24">
    <location>
        <begin position="19"/>
        <end position="93"/>
    </location>
</feature>
<feature type="transmembrane region" description="Helical" evidence="23">
    <location>
        <begin position="992"/>
        <end position="1014"/>
    </location>
</feature>
<keyword evidence="3" id="KW-0813">Transport</keyword>
<dbReference type="Gene3D" id="1.20.1110.10">
    <property type="entry name" value="Calcium-transporting ATPase, transmembrane domain"/>
    <property type="match status" value="2"/>
</dbReference>
<dbReference type="Gene3D" id="3.40.1110.10">
    <property type="entry name" value="Calcium-transporting ATPase, cytoplasmic domain N"/>
    <property type="match status" value="1"/>
</dbReference>
<accession>A0A5N7CVF9</accession>
<evidence type="ECO:0000256" key="11">
    <source>
        <dbReference type="ARBA" id="ARBA00022842"/>
    </source>
</evidence>
<evidence type="ECO:0000256" key="14">
    <source>
        <dbReference type="ARBA" id="ARBA00022989"/>
    </source>
</evidence>
<keyword evidence="7 23" id="KW-0812">Transmembrane</keyword>
<dbReference type="FunFam" id="3.40.1110.10:FF:000039">
    <property type="entry name" value="Sodium P-type ATPase"/>
    <property type="match status" value="1"/>
</dbReference>
<dbReference type="InterPro" id="IPR008250">
    <property type="entry name" value="ATPase_P-typ_transduc_dom_A_sf"/>
</dbReference>
<dbReference type="Pfam" id="PF00690">
    <property type="entry name" value="Cation_ATPase_N"/>
    <property type="match status" value="1"/>
</dbReference>
<evidence type="ECO:0000256" key="4">
    <source>
        <dbReference type="ARBA" id="ARBA00022475"/>
    </source>
</evidence>
<dbReference type="PANTHER" id="PTHR42861">
    <property type="entry name" value="CALCIUM-TRANSPORTING ATPASE"/>
    <property type="match status" value="1"/>
</dbReference>
<keyword evidence="10" id="KW-0067">ATP-binding</keyword>
<dbReference type="InterPro" id="IPR023298">
    <property type="entry name" value="ATPase_P-typ_TM_dom_sf"/>
</dbReference>
<dbReference type="FunFam" id="3.40.50.1000:FF:000047">
    <property type="entry name" value="Sodium P-type ATPase"/>
    <property type="match status" value="1"/>
</dbReference>
<dbReference type="PRINTS" id="PR00119">
    <property type="entry name" value="CATATPASE"/>
</dbReference>
<dbReference type="InterPro" id="IPR001757">
    <property type="entry name" value="P_typ_ATPase"/>
</dbReference>
<dbReference type="SUPFAM" id="SSF81653">
    <property type="entry name" value="Calcium ATPase, transduction domain A"/>
    <property type="match status" value="1"/>
</dbReference>
<keyword evidence="6" id="KW-0597">Phosphoprotein</keyword>
<dbReference type="EMBL" id="ML736882">
    <property type="protein sequence ID" value="KAE8397707.1"/>
    <property type="molecule type" value="Genomic_DNA"/>
</dbReference>
<evidence type="ECO:0000256" key="15">
    <source>
        <dbReference type="ARBA" id="ARBA00023053"/>
    </source>
</evidence>
<evidence type="ECO:0000256" key="21">
    <source>
        <dbReference type="ARBA" id="ARBA00048599"/>
    </source>
</evidence>
<dbReference type="FunFam" id="3.40.50.1000:FF:000001">
    <property type="entry name" value="Phospholipid-transporting ATPase IC"/>
    <property type="match status" value="1"/>
</dbReference>
<evidence type="ECO:0000256" key="16">
    <source>
        <dbReference type="ARBA" id="ARBA00023065"/>
    </source>
</evidence>
<evidence type="ECO:0000256" key="5">
    <source>
        <dbReference type="ARBA" id="ARBA00022538"/>
    </source>
</evidence>
<sequence>MDGSSQGTAKLRIPELSQPPHCLSYTAVLEQLSTDPDDGLTSAEARSRLDTYGHNRLEEGEGLSIGKILLRQIANAMMLVLILAMAVSFGIQSWIEGGVIAGIIGLNIVVGFFQEYAAERTMASLRSLTTPSGTVSRDGSTAVIPAIEIVPGDIVEVKTGEMIPADLRLIEVVNFETDEALLTGESLPVQKDSEPTFEEDTGPGDRLNIAYSSSTVTRGRARGIAIATGMGTEIGKIASALRASGQKRRPVKRGPSGETKKRWHIQAWVLTGTDAIGRFLGVNAGTPLQRKLSRLAVALFGIAVIFAIVVMSANYWRDNNEVILYAVATGLSMIPACLVVVLTITMAVGTKRMVQRHVIVRKLSSLEALGAVTNICSDKTGTLTQGKMIVKQAWVASQGTYSLEGASEPFNPTVGEISFQGLAPRSIDEEKMTVETKKPDELLADNKELEDYLNVCSLANLAHVYQKHKGGEGNEWHARGEPTEIALQVFASRFSWDRDRLTKGDDANWTPKVEFPFDSDIKRMTVVYNNNTKKKSVAFTKGAVERILERCSEIILKQNYPPNMLSDEHREQVIKNMEALTRMGLRVLALAKRDAVPDTEDRAEVEEDLCFLGLVGIYDPPRPESARAVELCHQAGISVHMLTGDHPGTAEKIAQQVGILPDLQQVAADVARTMIFTGSHFDNLSEEEVDALPLLPRVIARCAPQTKVNMINALHRRGRFVAMTGDGVNDSPSLKNADVGIAMGQSGSDVAKDASDIVLTDDNFASILNAIEEGRRIFDNIQRFVLHLLSENIAQACTLLIGLAFKDESDQSVFPLSPVEILWVIMITSGLPDMGLGMEIAAPDIMDRPPQSKKGIFTWEVVVDILVYGLWMAALCLSSFSLVIWGFGDGDLGLNCNRNFNSQCEPVFRARATTFISLTWFALFLAWEMVDMRRSFFRMQPDSKRYFTQWMFDAWRNKFLFWAIIAGFILVFPVLYIPVINHDVFKHTGISWEWGVVGVETILFFAGVESWKWAKRIFFRRPRKARQEGSPSEIA</sequence>
<dbReference type="InterPro" id="IPR036412">
    <property type="entry name" value="HAD-like_sf"/>
</dbReference>
<comment type="cofactor">
    <cofactor evidence="1">
        <name>Mg(2+)</name>
        <dbReference type="ChEBI" id="CHEBI:18420"/>
    </cofactor>
</comment>
<dbReference type="SUPFAM" id="SSF56784">
    <property type="entry name" value="HAD-like"/>
    <property type="match status" value="1"/>
</dbReference>
<dbReference type="SFLD" id="SFLDG00002">
    <property type="entry name" value="C1.7:_P-type_atpase_like"/>
    <property type="match status" value="1"/>
</dbReference>
<evidence type="ECO:0000256" key="20">
    <source>
        <dbReference type="ARBA" id="ARBA00035029"/>
    </source>
</evidence>
<dbReference type="Pfam" id="PF00689">
    <property type="entry name" value="Cation_ATPase_C"/>
    <property type="match status" value="1"/>
</dbReference>
<dbReference type="Proteomes" id="UP000325579">
    <property type="component" value="Unassembled WGS sequence"/>
</dbReference>
<evidence type="ECO:0000313" key="25">
    <source>
        <dbReference type="EMBL" id="KAE8397707.1"/>
    </source>
</evidence>
<dbReference type="Pfam" id="PF13246">
    <property type="entry name" value="Cation_ATPase"/>
    <property type="match status" value="1"/>
</dbReference>
<feature type="transmembrane region" description="Helical" evidence="23">
    <location>
        <begin position="908"/>
        <end position="930"/>
    </location>
</feature>
<evidence type="ECO:0000256" key="23">
    <source>
        <dbReference type="SAM" id="Phobius"/>
    </source>
</evidence>
<keyword evidence="5" id="KW-0633">Potassium transport</keyword>
<gene>
    <name evidence="25" type="ORF">BDV37DRAFT_276719</name>
</gene>
<dbReference type="InterPro" id="IPR023299">
    <property type="entry name" value="ATPase_P-typ_cyto_dom_N"/>
</dbReference>
<dbReference type="SUPFAM" id="SSF81665">
    <property type="entry name" value="Calcium ATPase, transmembrane domain M"/>
    <property type="match status" value="1"/>
</dbReference>
<evidence type="ECO:0000256" key="10">
    <source>
        <dbReference type="ARBA" id="ARBA00022840"/>
    </source>
</evidence>
<feature type="transmembrane region" description="Helical" evidence="23">
    <location>
        <begin position="73"/>
        <end position="91"/>
    </location>
</feature>
<evidence type="ECO:0000256" key="22">
    <source>
        <dbReference type="ARBA" id="ARBA00049499"/>
    </source>
</evidence>
<dbReference type="InterPro" id="IPR023214">
    <property type="entry name" value="HAD_sf"/>
</dbReference>
<dbReference type="Gene3D" id="2.70.150.10">
    <property type="entry name" value="Calcium-transporting ATPase, cytoplasmic transduction domain A"/>
    <property type="match status" value="1"/>
</dbReference>
<keyword evidence="14 23" id="KW-1133">Transmembrane helix</keyword>
<dbReference type="SFLD" id="SFLDF00027">
    <property type="entry name" value="p-type_atpase"/>
    <property type="match status" value="1"/>
</dbReference>
<dbReference type="GO" id="GO:0046872">
    <property type="term" value="F:metal ion binding"/>
    <property type="evidence" value="ECO:0007669"/>
    <property type="project" value="UniProtKB-KW"/>
</dbReference>
<name>A0A5N7CVF9_9EURO</name>
<dbReference type="Pfam" id="PF00122">
    <property type="entry name" value="E1-E2_ATPase"/>
    <property type="match status" value="1"/>
</dbReference>
<dbReference type="GeneID" id="43670303"/>
<dbReference type="SUPFAM" id="SSF81660">
    <property type="entry name" value="Metal cation-transporting ATPase, ATP-binding domain N"/>
    <property type="match status" value="1"/>
</dbReference>
<dbReference type="InterPro" id="IPR004014">
    <property type="entry name" value="ATPase_P-typ_cation-transptr_N"/>
</dbReference>
<proteinExistence type="inferred from homology"/>
<dbReference type="GO" id="GO:0005524">
    <property type="term" value="F:ATP binding"/>
    <property type="evidence" value="ECO:0007669"/>
    <property type="project" value="UniProtKB-KW"/>
</dbReference>
<dbReference type="FunFam" id="1.20.1110.10:FF:000015">
    <property type="entry name" value="Sodium ion P-type ATPase"/>
    <property type="match status" value="1"/>
</dbReference>
<keyword evidence="9" id="KW-0547">Nucleotide-binding</keyword>
<evidence type="ECO:0000256" key="13">
    <source>
        <dbReference type="ARBA" id="ARBA00022967"/>
    </source>
</evidence>
<evidence type="ECO:0000256" key="18">
    <source>
        <dbReference type="ARBA" id="ARBA00023201"/>
    </source>
</evidence>
<dbReference type="CDD" id="cd02086">
    <property type="entry name" value="P-type_ATPase_Na_ENA"/>
    <property type="match status" value="1"/>
</dbReference>
<comment type="catalytic activity">
    <reaction evidence="21">
        <text>K(+)(in) + ATP + H2O = K(+)(out) + ADP + phosphate + H(+)</text>
        <dbReference type="Rhea" id="RHEA:75815"/>
        <dbReference type="ChEBI" id="CHEBI:15377"/>
        <dbReference type="ChEBI" id="CHEBI:15378"/>
        <dbReference type="ChEBI" id="CHEBI:29103"/>
        <dbReference type="ChEBI" id="CHEBI:30616"/>
        <dbReference type="ChEBI" id="CHEBI:43474"/>
        <dbReference type="ChEBI" id="CHEBI:456216"/>
    </reaction>
</comment>
<protein>
    <recommendedName>
        <fullName evidence="20">P-type Na(+) transporter</fullName>
        <ecNumber evidence="20">7.2.2.3</ecNumber>
    </recommendedName>
</protein>
<evidence type="ECO:0000256" key="1">
    <source>
        <dbReference type="ARBA" id="ARBA00001946"/>
    </source>
</evidence>
<dbReference type="InterPro" id="IPR044492">
    <property type="entry name" value="P_typ_ATPase_HD_dom"/>
</dbReference>
<keyword evidence="18" id="KW-0739">Sodium transport</keyword>
<dbReference type="InterPro" id="IPR006414">
    <property type="entry name" value="P-type_ATPase_IID"/>
</dbReference>
<dbReference type="NCBIfam" id="TIGR01523">
    <property type="entry name" value="ATPase-IID_K-Na"/>
    <property type="match status" value="1"/>
</dbReference>
<dbReference type="GO" id="GO:0016887">
    <property type="term" value="F:ATP hydrolysis activity"/>
    <property type="evidence" value="ECO:0007669"/>
    <property type="project" value="InterPro"/>
</dbReference>
<dbReference type="NCBIfam" id="TIGR01494">
    <property type="entry name" value="ATPase_P-type"/>
    <property type="match status" value="2"/>
</dbReference>
<keyword evidence="13" id="KW-1278">Translocase</keyword>
<keyword evidence="15" id="KW-0915">Sodium</keyword>
<keyword evidence="26" id="KW-1185">Reference proteome</keyword>
<dbReference type="InterPro" id="IPR006068">
    <property type="entry name" value="ATPase_P-typ_cation-transptr_C"/>
</dbReference>
<comment type="similarity">
    <text evidence="19">Belongs to the cation transport ATPase (P-type) (TC 3.A.3) family. Type IID subfamily.</text>
</comment>
<dbReference type="FunFam" id="1.20.1110.10:FF:000020">
    <property type="entry name" value="Sodium ion P-type ATPase"/>
    <property type="match status" value="1"/>
</dbReference>
<dbReference type="PROSITE" id="PS00154">
    <property type="entry name" value="ATPASE_E1_E2"/>
    <property type="match status" value="1"/>
</dbReference>
<reference evidence="25 26" key="1">
    <citation type="submission" date="2019-04" db="EMBL/GenBank/DDBJ databases">
        <authorList>
            <consortium name="DOE Joint Genome Institute"/>
            <person name="Mondo S."/>
            <person name="Kjaerbolling I."/>
            <person name="Vesth T."/>
            <person name="Frisvad J.C."/>
            <person name="Nybo J.L."/>
            <person name="Theobald S."/>
            <person name="Kildgaard S."/>
            <person name="Isbrandt T."/>
            <person name="Kuo A."/>
            <person name="Sato A."/>
            <person name="Lyhne E.K."/>
            <person name="Kogle M.E."/>
            <person name="Wiebenga A."/>
            <person name="Kun R.S."/>
            <person name="Lubbers R.J."/>
            <person name="Makela M.R."/>
            <person name="Barry K."/>
            <person name="Chovatia M."/>
            <person name="Clum A."/>
            <person name="Daum C."/>
            <person name="Haridas S."/>
            <person name="He G."/>
            <person name="LaButti K."/>
            <person name="Lipzen A."/>
            <person name="Riley R."/>
            <person name="Salamov A."/>
            <person name="Simmons B.A."/>
            <person name="Magnuson J.K."/>
            <person name="Henrissat B."/>
            <person name="Mortensen U.H."/>
            <person name="Larsen T.O."/>
            <person name="Devries R.P."/>
            <person name="Grigoriev I.V."/>
            <person name="Machida M."/>
            <person name="Baker S.E."/>
            <person name="Andersen M.R."/>
            <person name="Cantor M.N."/>
            <person name="Hua S.X."/>
        </authorList>
    </citation>
    <scope>NUCLEOTIDE SEQUENCE [LARGE SCALE GENOMIC DNA]</scope>
    <source>
        <strain evidence="25 26">CBS 119388</strain>
    </source>
</reference>
<evidence type="ECO:0000256" key="2">
    <source>
        <dbReference type="ARBA" id="ARBA00004651"/>
    </source>
</evidence>
<evidence type="ECO:0000259" key="24">
    <source>
        <dbReference type="SMART" id="SM00831"/>
    </source>
</evidence>
<keyword evidence="8" id="KW-0479">Metal-binding</keyword>
<keyword evidence="11" id="KW-0460">Magnesium</keyword>
<evidence type="ECO:0000256" key="12">
    <source>
        <dbReference type="ARBA" id="ARBA00022958"/>
    </source>
</evidence>
<evidence type="ECO:0000256" key="3">
    <source>
        <dbReference type="ARBA" id="ARBA00022448"/>
    </source>
</evidence>
<dbReference type="Gene3D" id="3.40.50.1000">
    <property type="entry name" value="HAD superfamily/HAD-like"/>
    <property type="match status" value="1"/>
</dbReference>
<feature type="transmembrane region" description="Helical" evidence="23">
    <location>
        <begin position="322"/>
        <end position="348"/>
    </location>
</feature>
<dbReference type="InterPro" id="IPR018303">
    <property type="entry name" value="ATPase_P-typ_P_site"/>
</dbReference>
<comment type="subcellular location">
    <subcellularLocation>
        <location evidence="2">Cell membrane</location>
        <topology evidence="2">Multi-pass membrane protein</topology>
    </subcellularLocation>
</comment>
<evidence type="ECO:0000256" key="6">
    <source>
        <dbReference type="ARBA" id="ARBA00022553"/>
    </source>
</evidence>
<evidence type="ECO:0000313" key="26">
    <source>
        <dbReference type="Proteomes" id="UP000325579"/>
    </source>
</evidence>
<keyword evidence="4" id="KW-1003">Cell membrane</keyword>
<dbReference type="RefSeq" id="XP_031935026.1">
    <property type="nucleotide sequence ID" value="XM_032085612.1"/>
</dbReference>
<evidence type="ECO:0000256" key="19">
    <source>
        <dbReference type="ARBA" id="ARBA00035017"/>
    </source>
</evidence>
<dbReference type="InterPro" id="IPR059000">
    <property type="entry name" value="ATPase_P-type_domA"/>
</dbReference>
<evidence type="ECO:0000256" key="8">
    <source>
        <dbReference type="ARBA" id="ARBA00022723"/>
    </source>
</evidence>
<evidence type="ECO:0000256" key="17">
    <source>
        <dbReference type="ARBA" id="ARBA00023136"/>
    </source>
</evidence>
<dbReference type="PRINTS" id="PR00120">
    <property type="entry name" value="HATPASE"/>
</dbReference>
<feature type="transmembrane region" description="Helical" evidence="23">
    <location>
        <begin position="97"/>
        <end position="118"/>
    </location>
</feature>
<evidence type="ECO:0000256" key="9">
    <source>
        <dbReference type="ARBA" id="ARBA00022741"/>
    </source>
</evidence>
<dbReference type="EC" id="7.2.2.3" evidence="20"/>
<dbReference type="SFLD" id="SFLDS00003">
    <property type="entry name" value="Haloacid_Dehalogenase"/>
    <property type="match status" value="1"/>
</dbReference>
<dbReference type="SMART" id="SM00831">
    <property type="entry name" value="Cation_ATPase_N"/>
    <property type="match status" value="1"/>
</dbReference>